<evidence type="ECO:0000313" key="2">
    <source>
        <dbReference type="EMBL" id="QIN96767.1"/>
    </source>
</evidence>
<reference evidence="2 3" key="1">
    <citation type="submission" date="2020-03" db="EMBL/GenBank/DDBJ databases">
        <title>The Isolation and Genome Sequence of a Novel Cyanophage S-N03 from the Huanghai Sea, China.</title>
        <authorList>
            <person name="Jiang T."/>
        </authorList>
    </citation>
    <scope>NUCLEOTIDE SEQUENCE [LARGE SCALE GENOMIC DNA]</scope>
</reference>
<name>A0A6G8R5S8_9CAUD</name>
<sequence>MDYKTYQLLAAARTRNWAIILSHLISAPIASIIYSMKQKNPWPATVATIVFTLGLPFAMVDFGLVSFIGAPVTSIAMLCGKAGESRRRLGIYSAEEADIMFYQGGTK</sequence>
<protein>
    <submittedName>
        <fullName evidence="2">Uncharacterized protein</fullName>
    </submittedName>
</protein>
<evidence type="ECO:0000256" key="1">
    <source>
        <dbReference type="SAM" id="Phobius"/>
    </source>
</evidence>
<dbReference type="EMBL" id="MT162466">
    <property type="protein sequence ID" value="QIN96767.1"/>
    <property type="molecule type" value="Genomic_DNA"/>
</dbReference>
<keyword evidence="1" id="KW-1133">Transmembrane helix</keyword>
<dbReference type="Proteomes" id="UP000502617">
    <property type="component" value="Segment"/>
</dbReference>
<keyword evidence="1" id="KW-0472">Membrane</keyword>
<organism evidence="2 3">
    <name type="scientific">Synechococcus phage S-N03</name>
    <dbReference type="NCBI Taxonomy" id="2718943"/>
    <lineage>
        <taxon>Viruses</taxon>
        <taxon>Duplodnaviria</taxon>
        <taxon>Heunggongvirae</taxon>
        <taxon>Uroviricota</taxon>
        <taxon>Caudoviricetes</taxon>
        <taxon>Pantevenvirales</taxon>
        <taxon>Kyanoviridae</taxon>
        <taxon>Huanghaivirus</taxon>
        <taxon>Huanghaivirus snothree</taxon>
    </lineage>
</organism>
<dbReference type="KEGG" id="vg:77945301"/>
<keyword evidence="3" id="KW-1185">Reference proteome</keyword>
<feature type="transmembrane region" description="Helical" evidence="1">
    <location>
        <begin position="16"/>
        <end position="34"/>
    </location>
</feature>
<dbReference type="RefSeq" id="YP_010669147.1">
    <property type="nucleotide sequence ID" value="NC_070959.1"/>
</dbReference>
<dbReference type="GeneID" id="77945301"/>
<proteinExistence type="predicted"/>
<keyword evidence="1" id="KW-0812">Transmembrane</keyword>
<evidence type="ECO:0000313" key="3">
    <source>
        <dbReference type="Proteomes" id="UP000502617"/>
    </source>
</evidence>
<accession>A0A6G8R5S8</accession>
<feature type="transmembrane region" description="Helical" evidence="1">
    <location>
        <begin position="46"/>
        <end position="79"/>
    </location>
</feature>